<organism evidence="1 2">
    <name type="scientific">Laribacter hongkongensis</name>
    <dbReference type="NCBI Taxonomy" id="168471"/>
    <lineage>
        <taxon>Bacteria</taxon>
        <taxon>Pseudomonadati</taxon>
        <taxon>Pseudomonadota</taxon>
        <taxon>Betaproteobacteria</taxon>
        <taxon>Neisseriales</taxon>
        <taxon>Aquaspirillaceae</taxon>
        <taxon>Laribacter</taxon>
    </lineage>
</organism>
<dbReference type="OMA" id="NIWYGAV"/>
<dbReference type="InterPro" id="IPR050484">
    <property type="entry name" value="Transf_Hexapept/Carb_Anhydrase"/>
</dbReference>
<dbReference type="CDD" id="cd04645">
    <property type="entry name" value="LbH_gamma_CA_like"/>
    <property type="match status" value="1"/>
</dbReference>
<name>A0A248LMB3_9NEIS</name>
<dbReference type="Proteomes" id="UP000197424">
    <property type="component" value="Chromosome"/>
</dbReference>
<dbReference type="InterPro" id="IPR011004">
    <property type="entry name" value="Trimer_LpxA-like_sf"/>
</dbReference>
<protein>
    <submittedName>
        <fullName evidence="1">Gamma carbonic anhydrase family protein</fullName>
    </submittedName>
</protein>
<dbReference type="RefSeq" id="WP_012698366.1">
    <property type="nucleotide sequence ID" value="NZ_CP022115.1"/>
</dbReference>
<dbReference type="InterPro" id="IPR001451">
    <property type="entry name" value="Hexapep"/>
</dbReference>
<dbReference type="AlphaFoldDB" id="A0A248LMB3"/>
<dbReference type="OrthoDB" id="9803036at2"/>
<dbReference type="SUPFAM" id="SSF51161">
    <property type="entry name" value="Trimeric LpxA-like enzymes"/>
    <property type="match status" value="1"/>
</dbReference>
<evidence type="ECO:0000313" key="2">
    <source>
        <dbReference type="Proteomes" id="UP000197424"/>
    </source>
</evidence>
<reference evidence="2" key="1">
    <citation type="submission" date="2017-06" db="EMBL/GenBank/DDBJ databases">
        <title>Whole genome sequence of Laribacter hongkongensis LHGZ1.</title>
        <authorList>
            <person name="Chen D."/>
            <person name="Wu H."/>
            <person name="Chen J."/>
        </authorList>
    </citation>
    <scope>NUCLEOTIDE SEQUENCE [LARGE SCALE GENOMIC DNA]</scope>
    <source>
        <strain evidence="2">LHGZ1</strain>
    </source>
</reference>
<dbReference type="PANTHER" id="PTHR13061">
    <property type="entry name" value="DYNACTIN SUBUNIT P25"/>
    <property type="match status" value="1"/>
</dbReference>
<dbReference type="Gene3D" id="2.160.10.10">
    <property type="entry name" value="Hexapeptide repeat proteins"/>
    <property type="match status" value="1"/>
</dbReference>
<accession>A0A248LMB3</accession>
<dbReference type="InterPro" id="IPR047324">
    <property type="entry name" value="LbH_gamma_CA-like"/>
</dbReference>
<proteinExistence type="predicted"/>
<dbReference type="GeneID" id="75108158"/>
<dbReference type="EMBL" id="CP022115">
    <property type="protein sequence ID" value="ASJ25930.1"/>
    <property type="molecule type" value="Genomic_DNA"/>
</dbReference>
<dbReference type="Pfam" id="PF00132">
    <property type="entry name" value="Hexapep"/>
    <property type="match status" value="1"/>
</dbReference>
<evidence type="ECO:0000313" key="1">
    <source>
        <dbReference type="EMBL" id="ASJ25930.1"/>
    </source>
</evidence>
<dbReference type="PANTHER" id="PTHR13061:SF56">
    <property type="entry name" value="PROTEIN YRDA"/>
    <property type="match status" value="1"/>
</dbReference>
<sequence>MQARNIRRFDGITPTVPASTFVDDTALVIGDCVLGEEASVWPMAVIRADVNSVRIGARSNIQDFAMLHESHRRPPADPEGAPLTIGDDVTVGHHVTLHGCTIGNRVLVGIGSIVLDRAVIEDDVIIGAGSLVPPGKRLESGGLYVGSPVKRVRDLTDEEKAFLPYSAAHYVRLAARHASGE</sequence>
<gene>
    <name evidence="1" type="ORF">LHGZ1_3099</name>
</gene>